<keyword evidence="5 6" id="KW-0949">S-adenosyl-L-methionine</keyword>
<sequence length="297" mass="32506">MSWIQLIFVVDVNKVEPLSDALEAFMAQAITTENAGADEYYEVAFPGNPTWKKVQLTALFDDAIDVAPIVEFVQKQFADSAQTEIPVQIEKLVDQDWERVWLSSFKPIEVGSNLWICPSWCEPTDPNARNITLDPGLAFGTGTHATTHMCLRWLADQSLEGQRVLDYGSGTGILAIAALLSGASHADAVDIDPLAVAACDENAQRNGVTDQISSLLPEQLEPEPAHRYPLVIANILAEVILDLRETLLAHLQPNGTLLLTGILASQADRVIAAFGEKMSYTTHQQDQWCLIVATPKT</sequence>
<keyword evidence="7" id="KW-0689">Ribosomal protein</keyword>
<feature type="binding site" evidence="6">
    <location>
        <position position="234"/>
    </location>
    <ligand>
        <name>S-adenosyl-L-methionine</name>
        <dbReference type="ChEBI" id="CHEBI:59789"/>
    </ligand>
</feature>
<comment type="caution">
    <text evidence="7">The sequence shown here is derived from an EMBL/GenBank/DDBJ whole genome shotgun (WGS) entry which is preliminary data.</text>
</comment>
<protein>
    <recommendedName>
        <fullName evidence="6">Ribosomal protein L11 methyltransferase</fullName>
        <shortName evidence="6">L11 Mtase</shortName>
        <ecNumber evidence="6">2.1.1.-</ecNumber>
    </recommendedName>
</protein>
<dbReference type="GO" id="GO:0016279">
    <property type="term" value="F:protein-lysine N-methyltransferase activity"/>
    <property type="evidence" value="ECO:0007669"/>
    <property type="project" value="TreeGrafter"/>
</dbReference>
<proteinExistence type="inferred from homology"/>
<dbReference type="PIRSF" id="PIRSF000401">
    <property type="entry name" value="RPL11_MTase"/>
    <property type="match status" value="1"/>
</dbReference>
<name>A0A395JQK3_9GAMM</name>
<dbReference type="InterPro" id="IPR029063">
    <property type="entry name" value="SAM-dependent_MTases_sf"/>
</dbReference>
<keyword evidence="2 6" id="KW-0963">Cytoplasm</keyword>
<evidence type="ECO:0000313" key="7">
    <source>
        <dbReference type="EMBL" id="RBP53643.1"/>
    </source>
</evidence>
<evidence type="ECO:0000256" key="3">
    <source>
        <dbReference type="ARBA" id="ARBA00022603"/>
    </source>
</evidence>
<dbReference type="GO" id="GO:0032259">
    <property type="term" value="P:methylation"/>
    <property type="evidence" value="ECO:0007669"/>
    <property type="project" value="UniProtKB-KW"/>
</dbReference>
<comment type="similarity">
    <text evidence="1 6">Belongs to the methyltransferase superfamily. PrmA family.</text>
</comment>
<dbReference type="FunCoup" id="A0A395JQK3">
    <property type="interactions" value="456"/>
</dbReference>
<evidence type="ECO:0000256" key="4">
    <source>
        <dbReference type="ARBA" id="ARBA00022679"/>
    </source>
</evidence>
<dbReference type="CDD" id="cd02440">
    <property type="entry name" value="AdoMet_MTases"/>
    <property type="match status" value="1"/>
</dbReference>
<feature type="binding site" evidence="6">
    <location>
        <position position="147"/>
    </location>
    <ligand>
        <name>S-adenosyl-L-methionine</name>
        <dbReference type="ChEBI" id="CHEBI:59789"/>
    </ligand>
</feature>
<keyword evidence="8" id="KW-1185">Reference proteome</keyword>
<comment type="subcellular location">
    <subcellularLocation>
        <location evidence="6">Cytoplasm</location>
    </subcellularLocation>
</comment>
<evidence type="ECO:0000313" key="8">
    <source>
        <dbReference type="Proteomes" id="UP000253083"/>
    </source>
</evidence>
<accession>A0A395JQK3</accession>
<dbReference type="InParanoid" id="A0A395JQK3"/>
<evidence type="ECO:0000256" key="2">
    <source>
        <dbReference type="ARBA" id="ARBA00022490"/>
    </source>
</evidence>
<dbReference type="NCBIfam" id="TIGR00406">
    <property type="entry name" value="prmA"/>
    <property type="match status" value="1"/>
</dbReference>
<keyword evidence="4 6" id="KW-0808">Transferase</keyword>
<comment type="function">
    <text evidence="6">Methylates ribosomal protein L11.</text>
</comment>
<evidence type="ECO:0000256" key="1">
    <source>
        <dbReference type="ARBA" id="ARBA00009741"/>
    </source>
</evidence>
<comment type="catalytic activity">
    <reaction evidence="6">
        <text>L-lysyl-[protein] + 3 S-adenosyl-L-methionine = N(6),N(6),N(6)-trimethyl-L-lysyl-[protein] + 3 S-adenosyl-L-homocysteine + 3 H(+)</text>
        <dbReference type="Rhea" id="RHEA:54192"/>
        <dbReference type="Rhea" id="RHEA-COMP:9752"/>
        <dbReference type="Rhea" id="RHEA-COMP:13826"/>
        <dbReference type="ChEBI" id="CHEBI:15378"/>
        <dbReference type="ChEBI" id="CHEBI:29969"/>
        <dbReference type="ChEBI" id="CHEBI:57856"/>
        <dbReference type="ChEBI" id="CHEBI:59789"/>
        <dbReference type="ChEBI" id="CHEBI:61961"/>
    </reaction>
</comment>
<dbReference type="HAMAP" id="MF_00735">
    <property type="entry name" value="Methyltr_PrmA"/>
    <property type="match status" value="1"/>
</dbReference>
<dbReference type="AlphaFoldDB" id="A0A395JQK3"/>
<dbReference type="SUPFAM" id="SSF53335">
    <property type="entry name" value="S-adenosyl-L-methionine-dependent methyltransferases"/>
    <property type="match status" value="1"/>
</dbReference>
<organism evidence="7 8">
    <name type="scientific">Arenicella xantha</name>
    <dbReference type="NCBI Taxonomy" id="644221"/>
    <lineage>
        <taxon>Bacteria</taxon>
        <taxon>Pseudomonadati</taxon>
        <taxon>Pseudomonadota</taxon>
        <taxon>Gammaproteobacteria</taxon>
        <taxon>Arenicellales</taxon>
        <taxon>Arenicellaceae</taxon>
        <taxon>Arenicella</taxon>
    </lineage>
</organism>
<dbReference type="InterPro" id="IPR050078">
    <property type="entry name" value="Ribosomal_L11_MeTrfase_PrmA"/>
</dbReference>
<feature type="binding site" evidence="6">
    <location>
        <position position="190"/>
    </location>
    <ligand>
        <name>S-adenosyl-L-methionine</name>
        <dbReference type="ChEBI" id="CHEBI:59789"/>
    </ligand>
</feature>
<dbReference type="PANTHER" id="PTHR43648">
    <property type="entry name" value="ELECTRON TRANSFER FLAVOPROTEIN BETA SUBUNIT LYSINE METHYLTRANSFERASE"/>
    <property type="match status" value="1"/>
</dbReference>
<evidence type="ECO:0000256" key="5">
    <source>
        <dbReference type="ARBA" id="ARBA00022691"/>
    </source>
</evidence>
<dbReference type="InterPro" id="IPR004498">
    <property type="entry name" value="Ribosomal_PrmA_MeTrfase"/>
</dbReference>
<dbReference type="Gene3D" id="3.40.50.150">
    <property type="entry name" value="Vaccinia Virus protein VP39"/>
    <property type="match status" value="1"/>
</dbReference>
<dbReference type="Pfam" id="PF06325">
    <property type="entry name" value="PrmA"/>
    <property type="match status" value="1"/>
</dbReference>
<dbReference type="EC" id="2.1.1.-" evidence="6"/>
<keyword evidence="7" id="KW-0687">Ribonucleoprotein</keyword>
<dbReference type="PANTHER" id="PTHR43648:SF1">
    <property type="entry name" value="ELECTRON TRANSFER FLAVOPROTEIN BETA SUBUNIT LYSINE METHYLTRANSFERASE"/>
    <property type="match status" value="1"/>
</dbReference>
<evidence type="ECO:0000256" key="6">
    <source>
        <dbReference type="HAMAP-Rule" id="MF_00735"/>
    </source>
</evidence>
<dbReference type="Proteomes" id="UP000253083">
    <property type="component" value="Unassembled WGS sequence"/>
</dbReference>
<feature type="binding site" evidence="6">
    <location>
        <position position="168"/>
    </location>
    <ligand>
        <name>S-adenosyl-L-methionine</name>
        <dbReference type="ChEBI" id="CHEBI:59789"/>
    </ligand>
</feature>
<dbReference type="RefSeq" id="WP_113953195.1">
    <property type="nucleotide sequence ID" value="NZ_QNRT01000001.1"/>
</dbReference>
<dbReference type="GO" id="GO:0005737">
    <property type="term" value="C:cytoplasm"/>
    <property type="evidence" value="ECO:0007669"/>
    <property type="project" value="UniProtKB-SubCell"/>
</dbReference>
<gene>
    <name evidence="6" type="primary">prmA</name>
    <name evidence="7" type="ORF">DFR28_1011030</name>
</gene>
<reference evidence="7 8" key="1">
    <citation type="submission" date="2018-06" db="EMBL/GenBank/DDBJ databases">
        <title>Genomic Encyclopedia of Type Strains, Phase IV (KMG-IV): sequencing the most valuable type-strain genomes for metagenomic binning, comparative biology and taxonomic classification.</title>
        <authorList>
            <person name="Goeker M."/>
        </authorList>
    </citation>
    <scope>NUCLEOTIDE SEQUENCE [LARGE SCALE GENOMIC DNA]</scope>
    <source>
        <strain evidence="7 8">DSM 24032</strain>
    </source>
</reference>
<keyword evidence="3 6" id="KW-0489">Methyltransferase</keyword>
<dbReference type="EMBL" id="QNRT01000001">
    <property type="protein sequence ID" value="RBP53643.1"/>
    <property type="molecule type" value="Genomic_DNA"/>
</dbReference>
<dbReference type="GO" id="GO:0005840">
    <property type="term" value="C:ribosome"/>
    <property type="evidence" value="ECO:0007669"/>
    <property type="project" value="UniProtKB-KW"/>
</dbReference>
<dbReference type="OrthoDB" id="9785995at2"/>